<organism evidence="1 2">
    <name type="scientific">Zooshikella harenae</name>
    <dbReference type="NCBI Taxonomy" id="2827238"/>
    <lineage>
        <taxon>Bacteria</taxon>
        <taxon>Pseudomonadati</taxon>
        <taxon>Pseudomonadota</taxon>
        <taxon>Gammaproteobacteria</taxon>
        <taxon>Oceanospirillales</taxon>
        <taxon>Zooshikellaceae</taxon>
        <taxon>Zooshikella</taxon>
    </lineage>
</organism>
<dbReference type="SUPFAM" id="SSF57938">
    <property type="entry name" value="DnaJ/Hsp40 cysteine-rich domain"/>
    <property type="match status" value="1"/>
</dbReference>
<evidence type="ECO:0000313" key="2">
    <source>
        <dbReference type="Proteomes" id="UP000690515"/>
    </source>
</evidence>
<keyword evidence="2" id="KW-1185">Reference proteome</keyword>
<evidence type="ECO:0008006" key="3">
    <source>
        <dbReference type="Google" id="ProtNLM"/>
    </source>
</evidence>
<gene>
    <name evidence="1" type="ORF">KCG35_23855</name>
</gene>
<dbReference type="RefSeq" id="WP_215822361.1">
    <property type="nucleotide sequence ID" value="NZ_JAGSOY010000148.1"/>
</dbReference>
<sequence>MSENILALLAAKGINYKAMEGGDKGVPQITSAMVAGACAGLDRIPYLLVRIKYSGDFSVINELAELICRRNDYQSTQARHLMRAAIYEVVSDNICNFCNGTGITRRTKCKSCDGTGHKPRQ</sequence>
<dbReference type="InterPro" id="IPR036410">
    <property type="entry name" value="HSP_DnaJ_Cys-rich_dom_sf"/>
</dbReference>
<protein>
    <recommendedName>
        <fullName evidence="3">Antitermination protein</fullName>
    </recommendedName>
</protein>
<comment type="caution">
    <text evidence="1">The sequence shown here is derived from an EMBL/GenBank/DDBJ whole genome shotgun (WGS) entry which is preliminary data.</text>
</comment>
<proteinExistence type="predicted"/>
<accession>A0ABS5ZL57</accession>
<evidence type="ECO:0000313" key="1">
    <source>
        <dbReference type="EMBL" id="MBU2714090.1"/>
    </source>
</evidence>
<reference evidence="1 2" key="1">
    <citation type="submission" date="2021-04" db="EMBL/GenBank/DDBJ databases">
        <authorList>
            <person name="Pira H."/>
            <person name="Risdian C."/>
            <person name="Wink J."/>
        </authorList>
    </citation>
    <scope>NUCLEOTIDE SEQUENCE [LARGE SCALE GENOMIC DNA]</scope>
    <source>
        <strain evidence="1 2">WH53</strain>
    </source>
</reference>
<dbReference type="Proteomes" id="UP000690515">
    <property type="component" value="Unassembled WGS sequence"/>
</dbReference>
<name>A0ABS5ZL57_9GAMM</name>
<dbReference type="EMBL" id="JAGSOY010000148">
    <property type="protein sequence ID" value="MBU2714090.1"/>
    <property type="molecule type" value="Genomic_DNA"/>
</dbReference>